<name>A0AAE3XPS0_9BACT</name>
<feature type="domain" description="HTH araC/xylS-type" evidence="4">
    <location>
        <begin position="196"/>
        <end position="294"/>
    </location>
</feature>
<evidence type="ECO:0000256" key="3">
    <source>
        <dbReference type="ARBA" id="ARBA00023163"/>
    </source>
</evidence>
<dbReference type="GO" id="GO:0043565">
    <property type="term" value="F:sequence-specific DNA binding"/>
    <property type="evidence" value="ECO:0007669"/>
    <property type="project" value="InterPro"/>
</dbReference>
<dbReference type="EMBL" id="JAVDQD010000012">
    <property type="protein sequence ID" value="MDR6241806.1"/>
    <property type="molecule type" value="Genomic_DNA"/>
</dbReference>
<dbReference type="SUPFAM" id="SSF46689">
    <property type="entry name" value="Homeodomain-like"/>
    <property type="match status" value="1"/>
</dbReference>
<dbReference type="Proteomes" id="UP001185092">
    <property type="component" value="Unassembled WGS sequence"/>
</dbReference>
<evidence type="ECO:0000313" key="5">
    <source>
        <dbReference type="EMBL" id="MDR6241806.1"/>
    </source>
</evidence>
<dbReference type="SMART" id="SM00342">
    <property type="entry name" value="HTH_ARAC"/>
    <property type="match status" value="1"/>
</dbReference>
<gene>
    <name evidence="5" type="ORF">HNQ88_004893</name>
</gene>
<evidence type="ECO:0000256" key="1">
    <source>
        <dbReference type="ARBA" id="ARBA00023015"/>
    </source>
</evidence>
<dbReference type="InterPro" id="IPR009057">
    <property type="entry name" value="Homeodomain-like_sf"/>
</dbReference>
<dbReference type="Pfam" id="PF12833">
    <property type="entry name" value="HTH_18"/>
    <property type="match status" value="1"/>
</dbReference>
<keyword evidence="1" id="KW-0805">Transcription regulation</keyword>
<evidence type="ECO:0000259" key="4">
    <source>
        <dbReference type="PROSITE" id="PS01124"/>
    </source>
</evidence>
<dbReference type="GO" id="GO:0003700">
    <property type="term" value="F:DNA-binding transcription factor activity"/>
    <property type="evidence" value="ECO:0007669"/>
    <property type="project" value="InterPro"/>
</dbReference>
<keyword evidence="3" id="KW-0804">Transcription</keyword>
<comment type="caution">
    <text evidence="5">The sequence shown here is derived from an EMBL/GenBank/DDBJ whole genome shotgun (WGS) entry which is preliminary data.</text>
</comment>
<dbReference type="PANTHER" id="PTHR43280:SF32">
    <property type="entry name" value="TRANSCRIPTIONAL REGULATORY PROTEIN"/>
    <property type="match status" value="1"/>
</dbReference>
<keyword evidence="2" id="KW-0238">DNA-binding</keyword>
<dbReference type="AlphaFoldDB" id="A0AAE3XPS0"/>
<accession>A0AAE3XPS0</accession>
<protein>
    <submittedName>
        <fullName evidence="5">YesN/AraC family two-component response regulator</fullName>
    </submittedName>
</protein>
<dbReference type="PROSITE" id="PS01124">
    <property type="entry name" value="HTH_ARAC_FAMILY_2"/>
    <property type="match status" value="1"/>
</dbReference>
<evidence type="ECO:0000313" key="6">
    <source>
        <dbReference type="Proteomes" id="UP001185092"/>
    </source>
</evidence>
<dbReference type="Gene3D" id="1.10.10.60">
    <property type="entry name" value="Homeodomain-like"/>
    <property type="match status" value="2"/>
</dbReference>
<organism evidence="5 6">
    <name type="scientific">Aureibacter tunicatorum</name>
    <dbReference type="NCBI Taxonomy" id="866807"/>
    <lineage>
        <taxon>Bacteria</taxon>
        <taxon>Pseudomonadati</taxon>
        <taxon>Bacteroidota</taxon>
        <taxon>Cytophagia</taxon>
        <taxon>Cytophagales</taxon>
        <taxon>Persicobacteraceae</taxon>
        <taxon>Aureibacter</taxon>
    </lineage>
</organism>
<proteinExistence type="predicted"/>
<sequence>MENHKDIASLLQAMNISHLLQCDEFHILKFRDHVNTIPHQTFIRKCDFFQIYFSKQYNLDILIDDSNYSIKDKTILSFLTPQQTLSVDVKNIEGISNGYMIVFQSSFLNNGFSDFDVQQKFPYFNLNYSPVYFLENNSSIFEELFEKIHALFNNLNHENLEIIRAYLSILLYESRKSFLVGSIKKNFKTRAQEISFSFECLVRKNSHSRNSLNYYADKLNISTVYLSECVKKATNRTAKQIINEYIILEASTLLMQSSDTIEEISDKLGFSATSNFINFFKKHSNHSPSKFRKSTKPSF</sequence>
<dbReference type="RefSeq" id="WP_309942915.1">
    <property type="nucleotide sequence ID" value="NZ_AP025307.1"/>
</dbReference>
<reference evidence="5" key="1">
    <citation type="submission" date="2023-07" db="EMBL/GenBank/DDBJ databases">
        <title>Genomic Encyclopedia of Type Strains, Phase IV (KMG-IV): sequencing the most valuable type-strain genomes for metagenomic binning, comparative biology and taxonomic classification.</title>
        <authorList>
            <person name="Goeker M."/>
        </authorList>
    </citation>
    <scope>NUCLEOTIDE SEQUENCE</scope>
    <source>
        <strain evidence="5">DSM 26174</strain>
    </source>
</reference>
<dbReference type="InterPro" id="IPR018060">
    <property type="entry name" value="HTH_AraC"/>
</dbReference>
<dbReference type="PANTHER" id="PTHR43280">
    <property type="entry name" value="ARAC-FAMILY TRANSCRIPTIONAL REGULATOR"/>
    <property type="match status" value="1"/>
</dbReference>
<keyword evidence="6" id="KW-1185">Reference proteome</keyword>
<evidence type="ECO:0000256" key="2">
    <source>
        <dbReference type="ARBA" id="ARBA00023125"/>
    </source>
</evidence>